<protein>
    <submittedName>
        <fullName evidence="5">Lipopolysaccharide assembly protein LapB</fullName>
    </submittedName>
</protein>
<dbReference type="InterPro" id="IPR041166">
    <property type="entry name" value="Rubredoxin_2"/>
</dbReference>
<evidence type="ECO:0000256" key="1">
    <source>
        <dbReference type="ARBA" id="ARBA00022723"/>
    </source>
</evidence>
<dbReference type="PANTHER" id="PTHR45586:SF1">
    <property type="entry name" value="LIPOPOLYSACCHARIDE ASSEMBLY PROTEIN B"/>
    <property type="match status" value="1"/>
</dbReference>
<dbReference type="HAMAP" id="MF_00994">
    <property type="entry name" value="LPS_assembly_LapB"/>
    <property type="match status" value="1"/>
</dbReference>
<keyword evidence="3" id="KW-0802">TPR repeat</keyword>
<reference evidence="5" key="1">
    <citation type="submission" date="2018-06" db="EMBL/GenBank/DDBJ databases">
        <authorList>
            <person name="Zhirakovskaya E."/>
        </authorList>
    </citation>
    <scope>NUCLEOTIDE SEQUENCE</scope>
</reference>
<dbReference type="Pfam" id="PF13176">
    <property type="entry name" value="TPR_7"/>
    <property type="match status" value="1"/>
</dbReference>
<dbReference type="EMBL" id="UOFT01000045">
    <property type="protein sequence ID" value="VAW95435.1"/>
    <property type="molecule type" value="Genomic_DNA"/>
</dbReference>
<dbReference type="SMART" id="SM00028">
    <property type="entry name" value="TPR"/>
    <property type="match status" value="6"/>
</dbReference>
<evidence type="ECO:0000313" key="5">
    <source>
        <dbReference type="EMBL" id="VAW95435.1"/>
    </source>
</evidence>
<keyword evidence="2" id="KW-0677">Repeat</keyword>
<dbReference type="Gene3D" id="1.25.40.10">
    <property type="entry name" value="Tetratricopeptide repeat domain"/>
    <property type="match status" value="2"/>
</dbReference>
<evidence type="ECO:0000256" key="3">
    <source>
        <dbReference type="ARBA" id="ARBA00022803"/>
    </source>
</evidence>
<dbReference type="InterPro" id="IPR019734">
    <property type="entry name" value="TPR_rpt"/>
</dbReference>
<dbReference type="GO" id="GO:0008653">
    <property type="term" value="P:lipopolysaccharide metabolic process"/>
    <property type="evidence" value="ECO:0007669"/>
    <property type="project" value="InterPro"/>
</dbReference>
<feature type="domain" description="LapB rubredoxin metal binding" evidence="4">
    <location>
        <begin position="355"/>
        <end position="382"/>
    </location>
</feature>
<dbReference type="NCBIfam" id="NF008757">
    <property type="entry name" value="PRK11788.1-5"/>
    <property type="match status" value="1"/>
</dbReference>
<name>A0A3B0ZPE3_9ZZZZ</name>
<gene>
    <name evidence="5" type="ORF">MNBD_GAMMA23-1002</name>
</gene>
<keyword evidence="1" id="KW-0479">Metal-binding</keyword>
<dbReference type="Pfam" id="PF13432">
    <property type="entry name" value="TPR_16"/>
    <property type="match status" value="2"/>
</dbReference>
<dbReference type="Pfam" id="PF13174">
    <property type="entry name" value="TPR_6"/>
    <property type="match status" value="1"/>
</dbReference>
<dbReference type="InterPro" id="IPR011990">
    <property type="entry name" value="TPR-like_helical_dom_sf"/>
</dbReference>
<evidence type="ECO:0000256" key="2">
    <source>
        <dbReference type="ARBA" id="ARBA00022737"/>
    </source>
</evidence>
<accession>A0A3B0ZPE3</accession>
<dbReference type="GO" id="GO:0046872">
    <property type="term" value="F:metal ion binding"/>
    <property type="evidence" value="ECO:0007669"/>
    <property type="project" value="UniProtKB-KW"/>
</dbReference>
<proteinExistence type="inferred from homology"/>
<dbReference type="PANTHER" id="PTHR45586">
    <property type="entry name" value="TPR REPEAT-CONTAINING PROTEIN PA4667"/>
    <property type="match status" value="1"/>
</dbReference>
<sequence>MGIEIVFLLLPLAVLSGWWIGRKSAIKKQAGSSIGIPSDYLKGLNFLLNEQPDKAIEIFIQLLEVNTDTVETHLALGSLFRRRGEVDRAIRIHQNLIARPTLSQEQRAQALYDLGQDYMRAGLFDRAETLFSELIDSGPHTESALRQLIDIYQQEKDWAKAIETARRVEIKTGAKLSALIAHYYCEQAENLMKQGETSKALKMLKRAESEDNACPRISMLEGDINKQLGDFKAAIKAYRRLENQDADYLPEIIKPLQECYEAQGQTDDMQAYLQKVIQRNDSITIMLKLAEIIKQKQGELTSADFIAEHLKMKPSVRGMDKLIELNLEQSTQSVKDKLLVLKDVTEQLLKSKSKYNCHVCGFSGFTLHWQCPSCKKWGTIKPIQGVEGD</sequence>
<dbReference type="SUPFAM" id="SSF81901">
    <property type="entry name" value="HCP-like"/>
    <property type="match status" value="1"/>
</dbReference>
<dbReference type="InterPro" id="IPR051012">
    <property type="entry name" value="CellSynth/LPSAsmb/PSIAsmb"/>
</dbReference>
<dbReference type="AlphaFoldDB" id="A0A3B0ZPE3"/>
<dbReference type="PROSITE" id="PS50005">
    <property type="entry name" value="TPR"/>
    <property type="match status" value="1"/>
</dbReference>
<dbReference type="InterPro" id="IPR030865">
    <property type="entry name" value="LapB"/>
</dbReference>
<evidence type="ECO:0000259" key="4">
    <source>
        <dbReference type="Pfam" id="PF18073"/>
    </source>
</evidence>
<dbReference type="Pfam" id="PF18073">
    <property type="entry name" value="Zn_ribbon_LapB"/>
    <property type="match status" value="1"/>
</dbReference>
<organism evidence="5">
    <name type="scientific">hydrothermal vent metagenome</name>
    <dbReference type="NCBI Taxonomy" id="652676"/>
    <lineage>
        <taxon>unclassified sequences</taxon>
        <taxon>metagenomes</taxon>
        <taxon>ecological metagenomes</taxon>
    </lineage>
</organism>